<organism evidence="8 9">
    <name type="scientific">Candidatus Enterocloster excrementipullorum</name>
    <dbReference type="NCBI Taxonomy" id="2838559"/>
    <lineage>
        <taxon>Bacteria</taxon>
        <taxon>Bacillati</taxon>
        <taxon>Bacillota</taxon>
        <taxon>Clostridia</taxon>
        <taxon>Lachnospirales</taxon>
        <taxon>Lachnospiraceae</taxon>
        <taxon>Enterocloster</taxon>
    </lineage>
</organism>
<dbReference type="Proteomes" id="UP000823910">
    <property type="component" value="Unassembled WGS sequence"/>
</dbReference>
<sequence>MGNLIEYTALNEYADNRDVISLFSGAMGLDIGLEKAGLNVLIGQDFDESCVKTMQVNGHNVLGGDIREIDPRKLLELTGRSVGEPFLICGGPPCQPFSTAGKRLGINDPRGSLFMDFIRMIDYIRPRFFVMENVKGIMSAPLKHVPLAERDENDPDQRLGTVLDVILSEFDKLGYKTVYGVLDAVNYGVPQFRERFVLIGSRDNEGIFLPIPTHFQMHQDKTYQWKTVRDAIADLEFDKGECATLSEERLKFLKMVPEGGNWRDLPKDIIPIAMGGAYKSGGGKVGFYRRLSYDQPSPTVVTSPVQKATMMCHPTQDRPLSIKEYARIQQFPDDWIFTGTTAAKYRQIGNAVPVGLAEAIGKAVCAVADGNAVVETKRFRGTNVHNKIRNAIELGGNLYAVK</sequence>
<dbReference type="InterPro" id="IPR001525">
    <property type="entry name" value="C5_MeTfrase"/>
</dbReference>
<feature type="active site" evidence="6">
    <location>
        <position position="94"/>
    </location>
</feature>
<keyword evidence="3 6" id="KW-0808">Transferase</keyword>
<dbReference type="Pfam" id="PF00145">
    <property type="entry name" value="DNA_methylase"/>
    <property type="match status" value="1"/>
</dbReference>
<evidence type="ECO:0000256" key="4">
    <source>
        <dbReference type="ARBA" id="ARBA00022691"/>
    </source>
</evidence>
<keyword evidence="2 6" id="KW-0489">Methyltransferase</keyword>
<dbReference type="SUPFAM" id="SSF53335">
    <property type="entry name" value="S-adenosyl-L-methionine-dependent methyltransferases"/>
    <property type="match status" value="1"/>
</dbReference>
<evidence type="ECO:0000256" key="5">
    <source>
        <dbReference type="ARBA" id="ARBA00022747"/>
    </source>
</evidence>
<dbReference type="InterPro" id="IPR050390">
    <property type="entry name" value="C5-Methyltransferase"/>
</dbReference>
<reference evidence="8" key="1">
    <citation type="journal article" date="2021" name="PeerJ">
        <title>Extensive microbial diversity within the chicken gut microbiome revealed by metagenomics and culture.</title>
        <authorList>
            <person name="Gilroy R."/>
            <person name="Ravi A."/>
            <person name="Getino M."/>
            <person name="Pursley I."/>
            <person name="Horton D.L."/>
            <person name="Alikhan N.F."/>
            <person name="Baker D."/>
            <person name="Gharbi K."/>
            <person name="Hall N."/>
            <person name="Watson M."/>
            <person name="Adriaenssens E.M."/>
            <person name="Foster-Nyarko E."/>
            <person name="Jarju S."/>
            <person name="Secka A."/>
            <person name="Antonio M."/>
            <person name="Oren A."/>
            <person name="Chaudhuri R.R."/>
            <person name="La Ragione R."/>
            <person name="Hildebrand F."/>
            <person name="Pallen M.J."/>
        </authorList>
    </citation>
    <scope>NUCLEOTIDE SEQUENCE</scope>
    <source>
        <strain evidence="8">CHK180-15479</strain>
    </source>
</reference>
<keyword evidence="5" id="KW-0680">Restriction system</keyword>
<dbReference type="GO" id="GO:0044027">
    <property type="term" value="P:negative regulation of gene expression via chromosomal CpG island methylation"/>
    <property type="evidence" value="ECO:0007669"/>
    <property type="project" value="TreeGrafter"/>
</dbReference>
<dbReference type="GO" id="GO:0003886">
    <property type="term" value="F:DNA (cytosine-5-)-methyltransferase activity"/>
    <property type="evidence" value="ECO:0007669"/>
    <property type="project" value="UniProtKB-EC"/>
</dbReference>
<evidence type="ECO:0000313" key="9">
    <source>
        <dbReference type="Proteomes" id="UP000823910"/>
    </source>
</evidence>
<dbReference type="PANTHER" id="PTHR10629:SF52">
    <property type="entry name" value="DNA (CYTOSINE-5)-METHYLTRANSFERASE 1"/>
    <property type="match status" value="1"/>
</dbReference>
<proteinExistence type="inferred from homology"/>
<dbReference type="PANTHER" id="PTHR10629">
    <property type="entry name" value="CYTOSINE-SPECIFIC METHYLTRANSFERASE"/>
    <property type="match status" value="1"/>
</dbReference>
<dbReference type="PROSITE" id="PS00095">
    <property type="entry name" value="C5_MTASE_2"/>
    <property type="match status" value="1"/>
</dbReference>
<dbReference type="GO" id="GO:0009307">
    <property type="term" value="P:DNA restriction-modification system"/>
    <property type="evidence" value="ECO:0007669"/>
    <property type="project" value="UniProtKB-KW"/>
</dbReference>
<dbReference type="EMBL" id="DWWT01000002">
    <property type="protein sequence ID" value="HJC04760.1"/>
    <property type="molecule type" value="Genomic_DNA"/>
</dbReference>
<evidence type="ECO:0000256" key="3">
    <source>
        <dbReference type="ARBA" id="ARBA00022679"/>
    </source>
</evidence>
<comment type="caution">
    <text evidence="8">The sequence shown here is derived from an EMBL/GenBank/DDBJ whole genome shotgun (WGS) entry which is preliminary data.</text>
</comment>
<name>A0A9D2SFY5_9FIRM</name>
<reference evidence="8" key="2">
    <citation type="submission" date="2021-04" db="EMBL/GenBank/DDBJ databases">
        <authorList>
            <person name="Gilroy R."/>
        </authorList>
    </citation>
    <scope>NUCLEOTIDE SEQUENCE</scope>
    <source>
        <strain evidence="8">CHK180-15479</strain>
    </source>
</reference>
<dbReference type="EC" id="2.1.1.37" evidence="1"/>
<dbReference type="Gene3D" id="3.90.120.10">
    <property type="entry name" value="DNA Methylase, subunit A, domain 2"/>
    <property type="match status" value="1"/>
</dbReference>
<dbReference type="GO" id="GO:0032259">
    <property type="term" value="P:methylation"/>
    <property type="evidence" value="ECO:0007669"/>
    <property type="project" value="UniProtKB-KW"/>
</dbReference>
<dbReference type="AlphaFoldDB" id="A0A9D2SFY5"/>
<dbReference type="PROSITE" id="PS51679">
    <property type="entry name" value="SAM_MT_C5"/>
    <property type="match status" value="1"/>
</dbReference>
<evidence type="ECO:0000256" key="1">
    <source>
        <dbReference type="ARBA" id="ARBA00011975"/>
    </source>
</evidence>
<accession>A0A9D2SFY5</accession>
<evidence type="ECO:0000256" key="7">
    <source>
        <dbReference type="RuleBase" id="RU000416"/>
    </source>
</evidence>
<dbReference type="NCBIfam" id="TIGR00675">
    <property type="entry name" value="dcm"/>
    <property type="match status" value="1"/>
</dbReference>
<dbReference type="InterPro" id="IPR029063">
    <property type="entry name" value="SAM-dependent_MTases_sf"/>
</dbReference>
<dbReference type="GO" id="GO:0003677">
    <property type="term" value="F:DNA binding"/>
    <property type="evidence" value="ECO:0007669"/>
    <property type="project" value="TreeGrafter"/>
</dbReference>
<dbReference type="CDD" id="cd00315">
    <property type="entry name" value="Cyt_C5_DNA_methylase"/>
    <property type="match status" value="1"/>
</dbReference>
<evidence type="ECO:0000256" key="6">
    <source>
        <dbReference type="PROSITE-ProRule" id="PRU01016"/>
    </source>
</evidence>
<protein>
    <recommendedName>
        <fullName evidence="1">DNA (cytosine-5-)-methyltransferase</fullName>
        <ecNumber evidence="1">2.1.1.37</ecNumber>
    </recommendedName>
</protein>
<evidence type="ECO:0000256" key="2">
    <source>
        <dbReference type="ARBA" id="ARBA00022603"/>
    </source>
</evidence>
<dbReference type="PRINTS" id="PR00105">
    <property type="entry name" value="C5METTRFRASE"/>
</dbReference>
<dbReference type="InterPro" id="IPR031303">
    <property type="entry name" value="C5_meth_CS"/>
</dbReference>
<dbReference type="Gene3D" id="3.40.50.150">
    <property type="entry name" value="Vaccinia Virus protein VP39"/>
    <property type="match status" value="1"/>
</dbReference>
<evidence type="ECO:0000313" key="8">
    <source>
        <dbReference type="EMBL" id="HJC04760.1"/>
    </source>
</evidence>
<gene>
    <name evidence="8" type="ORF">H9704_01145</name>
</gene>
<comment type="similarity">
    <text evidence="6 7">Belongs to the class I-like SAM-binding methyltransferase superfamily. C5-methyltransferase family.</text>
</comment>
<keyword evidence="4 6" id="KW-0949">S-adenosyl-L-methionine</keyword>